<dbReference type="GO" id="GO:0003700">
    <property type="term" value="F:DNA-binding transcription factor activity"/>
    <property type="evidence" value="ECO:0007669"/>
    <property type="project" value="InterPro"/>
</dbReference>
<keyword evidence="4" id="KW-0804">Transcription</keyword>
<proteinExistence type="inferred from homology"/>
<evidence type="ECO:0000313" key="6">
    <source>
        <dbReference type="EMBL" id="MBW4706431.1"/>
    </source>
</evidence>
<keyword evidence="3" id="KW-0238">DNA-binding</keyword>
<dbReference type="GO" id="GO:0003677">
    <property type="term" value="F:DNA binding"/>
    <property type="evidence" value="ECO:0007669"/>
    <property type="project" value="UniProtKB-KW"/>
</dbReference>
<gene>
    <name evidence="6" type="ORF">KX928_01370</name>
</gene>
<evidence type="ECO:0000256" key="4">
    <source>
        <dbReference type="ARBA" id="ARBA00023163"/>
    </source>
</evidence>
<evidence type="ECO:0000313" key="7">
    <source>
        <dbReference type="Proteomes" id="UP001138661"/>
    </source>
</evidence>
<dbReference type="Pfam" id="PF00126">
    <property type="entry name" value="HTH_1"/>
    <property type="match status" value="1"/>
</dbReference>
<evidence type="ECO:0000256" key="1">
    <source>
        <dbReference type="ARBA" id="ARBA00009437"/>
    </source>
</evidence>
<evidence type="ECO:0000259" key="5">
    <source>
        <dbReference type="PROSITE" id="PS50931"/>
    </source>
</evidence>
<reference evidence="6" key="1">
    <citation type="submission" date="2021-07" db="EMBL/GenBank/DDBJ databases">
        <title>Roseobacter insulae sp. nov., isolated from a tidal flat.</title>
        <authorList>
            <person name="Park S."/>
            <person name="Yoon J.-H."/>
        </authorList>
    </citation>
    <scope>NUCLEOTIDE SEQUENCE</scope>
    <source>
        <strain evidence="6">YSTF-M11</strain>
    </source>
</reference>
<accession>A0A9X1FRG8</accession>
<dbReference type="AlphaFoldDB" id="A0A9X1FRG8"/>
<keyword evidence="7" id="KW-1185">Reference proteome</keyword>
<dbReference type="PANTHER" id="PTHR30118">
    <property type="entry name" value="HTH-TYPE TRANSCRIPTIONAL REGULATOR LEUO-RELATED"/>
    <property type="match status" value="1"/>
</dbReference>
<dbReference type="Proteomes" id="UP001138661">
    <property type="component" value="Unassembled WGS sequence"/>
</dbReference>
<dbReference type="RefSeq" id="WP_219498067.1">
    <property type="nucleotide sequence ID" value="NZ_JAHXDN010000001.1"/>
</dbReference>
<keyword evidence="2" id="KW-0805">Transcription regulation</keyword>
<name>A0A9X1FRG8_9RHOB</name>
<dbReference type="InterPro" id="IPR000847">
    <property type="entry name" value="LysR_HTH_N"/>
</dbReference>
<dbReference type="PANTHER" id="PTHR30118:SF15">
    <property type="entry name" value="TRANSCRIPTIONAL REGULATORY PROTEIN"/>
    <property type="match status" value="1"/>
</dbReference>
<protein>
    <submittedName>
        <fullName evidence="6">LysR family transcriptional regulator</fullName>
    </submittedName>
</protein>
<dbReference type="Pfam" id="PF03466">
    <property type="entry name" value="LysR_substrate"/>
    <property type="match status" value="1"/>
</dbReference>
<evidence type="ECO:0000256" key="2">
    <source>
        <dbReference type="ARBA" id="ARBA00023015"/>
    </source>
</evidence>
<dbReference type="PROSITE" id="PS50931">
    <property type="entry name" value="HTH_LYSR"/>
    <property type="match status" value="1"/>
</dbReference>
<dbReference type="InterPro" id="IPR005119">
    <property type="entry name" value="LysR_subst-bd"/>
</dbReference>
<comment type="caution">
    <text evidence="6">The sequence shown here is derived from an EMBL/GenBank/DDBJ whole genome shotgun (WGS) entry which is preliminary data.</text>
</comment>
<dbReference type="EMBL" id="JAHXDN010000001">
    <property type="protein sequence ID" value="MBW4706431.1"/>
    <property type="molecule type" value="Genomic_DNA"/>
</dbReference>
<sequence>MIDLTLRQIEVLNAALSARGLTAAADRLGLPQSNMSATLAKARRIFGDSLLVRSGSGMSLTEEGARVLEVTARLLEDVDALSADRTHYNPREDDGEFRIAAVDYVQAAVLPASISALRELAPKLRIALVGLDRLTLRQSMEAGEIDVAVTTSGYAPDGLRVAPLVSETFVCVTRRGELAGEALDIDSYCRLPQILTSPTRANFRGEVDHVLAKDGRKRHIAASTSNFFSALSLLKEIGGVITLPKRLAETLGDEYRIYEPPIRIGGFDLVLCWVPKVHSSERHTHHRNAILNSVEPQTSERTAGV</sequence>
<evidence type="ECO:0000256" key="3">
    <source>
        <dbReference type="ARBA" id="ARBA00023125"/>
    </source>
</evidence>
<feature type="domain" description="HTH lysR-type" evidence="5">
    <location>
        <begin position="4"/>
        <end position="61"/>
    </location>
</feature>
<dbReference type="InterPro" id="IPR050389">
    <property type="entry name" value="LysR-type_TF"/>
</dbReference>
<organism evidence="6 7">
    <name type="scientific">Roseobacter insulae</name>
    <dbReference type="NCBI Taxonomy" id="2859783"/>
    <lineage>
        <taxon>Bacteria</taxon>
        <taxon>Pseudomonadati</taxon>
        <taxon>Pseudomonadota</taxon>
        <taxon>Alphaproteobacteria</taxon>
        <taxon>Rhodobacterales</taxon>
        <taxon>Roseobacteraceae</taxon>
        <taxon>Roseobacter</taxon>
    </lineage>
</organism>
<comment type="similarity">
    <text evidence="1">Belongs to the LysR transcriptional regulatory family.</text>
</comment>